<dbReference type="EMBL" id="UNSH01000036">
    <property type="protein sequence ID" value="SZF01274.1"/>
    <property type="molecule type" value="Genomic_DNA"/>
</dbReference>
<feature type="chain" id="PRO_5017004735" description="Celp0028 effector like protein" evidence="1">
    <location>
        <begin position="19"/>
        <end position="267"/>
    </location>
</feature>
<evidence type="ECO:0008006" key="4">
    <source>
        <dbReference type="Google" id="ProtNLM"/>
    </source>
</evidence>
<gene>
    <name evidence="2" type="ORF">BLGHR1_12034</name>
</gene>
<accession>A0A383ULS0</accession>
<evidence type="ECO:0000256" key="1">
    <source>
        <dbReference type="SAM" id="SignalP"/>
    </source>
</evidence>
<organism evidence="2 3">
    <name type="scientific">Blumeria hordei</name>
    <name type="common">Barley powdery mildew</name>
    <name type="synonym">Blumeria graminis f. sp. hordei</name>
    <dbReference type="NCBI Taxonomy" id="2867405"/>
    <lineage>
        <taxon>Eukaryota</taxon>
        <taxon>Fungi</taxon>
        <taxon>Dikarya</taxon>
        <taxon>Ascomycota</taxon>
        <taxon>Pezizomycotina</taxon>
        <taxon>Leotiomycetes</taxon>
        <taxon>Erysiphales</taxon>
        <taxon>Erysiphaceae</taxon>
        <taxon>Blumeria</taxon>
    </lineage>
</organism>
<sequence>MHFYTFLSAGMTIAAALAAMIPEAAIDTKETLELPSILSVIPLQNLTQDDVIIYGLHNQVKVISRSELQSIMGDIPIATKEQHNKNLNPIVPDSTQTEPSRTIAKRCPKETVWSMNPVEVFLNWDVPVSNVVLAPPSNSVSLNINQGFSIGNSIKTSVSTNIKAIKNFLSSSFSVGFSKQWTTAYSAGYRFSIPPGKYGVIVSNPLTTRHSGFMDVGCIGQAERTEFLSDTYQGKDFSDMSWVEGVIGLCVSDSYPVKRCLGSGMIQ</sequence>
<feature type="signal peptide" evidence="1">
    <location>
        <begin position="1"/>
        <end position="18"/>
    </location>
</feature>
<dbReference type="Proteomes" id="UP000275772">
    <property type="component" value="Unassembled WGS sequence"/>
</dbReference>
<keyword evidence="1" id="KW-0732">Signal</keyword>
<dbReference type="VEuPathDB" id="FungiDB:BLGHR1_12034"/>
<protein>
    <recommendedName>
        <fullName evidence="4">Celp0028 effector like protein</fullName>
    </recommendedName>
</protein>
<name>A0A383ULS0_BLUHO</name>
<proteinExistence type="predicted"/>
<evidence type="ECO:0000313" key="2">
    <source>
        <dbReference type="EMBL" id="SZF01274.1"/>
    </source>
</evidence>
<reference evidence="2 3" key="1">
    <citation type="submission" date="2017-11" db="EMBL/GenBank/DDBJ databases">
        <authorList>
            <person name="Kracher B."/>
        </authorList>
    </citation>
    <scope>NUCLEOTIDE SEQUENCE [LARGE SCALE GENOMIC DNA]</scope>
    <source>
        <strain evidence="2 3">RACE1</strain>
    </source>
</reference>
<dbReference type="AlphaFoldDB" id="A0A383ULS0"/>
<evidence type="ECO:0000313" key="3">
    <source>
        <dbReference type="Proteomes" id="UP000275772"/>
    </source>
</evidence>